<comment type="caution">
    <text evidence="1">The sequence shown here is derived from an EMBL/GenBank/DDBJ whole genome shotgun (WGS) entry which is preliminary data.</text>
</comment>
<evidence type="ECO:0000313" key="2">
    <source>
        <dbReference type="Proteomes" id="UP001195769"/>
    </source>
</evidence>
<dbReference type="Proteomes" id="UP001195769">
    <property type="component" value="Unassembled WGS sequence"/>
</dbReference>
<organism evidence="1 2">
    <name type="scientific">Suillus fuscotomentosus</name>
    <dbReference type="NCBI Taxonomy" id="1912939"/>
    <lineage>
        <taxon>Eukaryota</taxon>
        <taxon>Fungi</taxon>
        <taxon>Dikarya</taxon>
        <taxon>Basidiomycota</taxon>
        <taxon>Agaricomycotina</taxon>
        <taxon>Agaricomycetes</taxon>
        <taxon>Agaricomycetidae</taxon>
        <taxon>Boletales</taxon>
        <taxon>Suillineae</taxon>
        <taxon>Suillaceae</taxon>
        <taxon>Suillus</taxon>
    </lineage>
</organism>
<proteinExistence type="predicted"/>
<sequence length="182" mass="20532">EPITPTQAEKLDLRIAHIVHDYLRFPFSFNSGLLSLPIALFDFGFPSISRLNASAAVTGLQRDLNRPIDAFRTMARITLTDWSRMLDGCRYPLARSSHHQSFVRAHERLPWAWILARETLLNVNCSIVPTDQSHLLEGRVSMHHILNSSPWLTSSFPSAALPALTRNGFTQLSHFGSWSAQN</sequence>
<dbReference type="EMBL" id="JABBWK010000080">
    <property type="protein sequence ID" value="KAG1894444.1"/>
    <property type="molecule type" value="Genomic_DNA"/>
</dbReference>
<dbReference type="AlphaFoldDB" id="A0AAD4DV58"/>
<dbReference type="GeneID" id="64667603"/>
<name>A0AAD4DV58_9AGAM</name>
<reference evidence="1" key="1">
    <citation type="journal article" date="2020" name="New Phytol.">
        <title>Comparative genomics reveals dynamic genome evolution in host specialist ectomycorrhizal fungi.</title>
        <authorList>
            <person name="Lofgren L.A."/>
            <person name="Nguyen N.H."/>
            <person name="Vilgalys R."/>
            <person name="Ruytinx J."/>
            <person name="Liao H.L."/>
            <person name="Branco S."/>
            <person name="Kuo A."/>
            <person name="LaButti K."/>
            <person name="Lipzen A."/>
            <person name="Andreopoulos W."/>
            <person name="Pangilinan J."/>
            <person name="Riley R."/>
            <person name="Hundley H."/>
            <person name="Na H."/>
            <person name="Barry K."/>
            <person name="Grigoriev I.V."/>
            <person name="Stajich J.E."/>
            <person name="Kennedy P.G."/>
        </authorList>
    </citation>
    <scope>NUCLEOTIDE SEQUENCE</scope>
    <source>
        <strain evidence="1">FC203</strain>
    </source>
</reference>
<dbReference type="RefSeq" id="XP_041220020.1">
    <property type="nucleotide sequence ID" value="XM_041373305.1"/>
</dbReference>
<protein>
    <submittedName>
        <fullName evidence="1">Uncharacterized protein</fullName>
    </submittedName>
</protein>
<keyword evidence="2" id="KW-1185">Reference proteome</keyword>
<feature type="non-terminal residue" evidence="1">
    <location>
        <position position="1"/>
    </location>
</feature>
<gene>
    <name evidence="1" type="ORF">F5891DRAFT_891920</name>
</gene>
<accession>A0AAD4DV58</accession>
<evidence type="ECO:0000313" key="1">
    <source>
        <dbReference type="EMBL" id="KAG1894444.1"/>
    </source>
</evidence>
<feature type="non-terminal residue" evidence="1">
    <location>
        <position position="182"/>
    </location>
</feature>